<dbReference type="CDD" id="cd05239">
    <property type="entry name" value="GDP_FS_SDR_e"/>
    <property type="match status" value="1"/>
</dbReference>
<keyword evidence="4 9" id="KW-0521">NADP</keyword>
<feature type="site" description="Important for catalytic activity" evidence="9">
    <location>
        <position position="116"/>
    </location>
</feature>
<sequence length="376" mass="42726">MNNLITMHHNSKIYVAGHRGLVGSAILRKLQGSGYKNIITKTHEDLDLTRQSEVEMLFKEEKPEFVFLSAAKVGGIFANCTYKAEFIYQNIMIAANVIHASYKYGVTKLLNLGSSCIYPKYAPQPMVEEYLLTGSLESTNEPYAIAKISAIKLCRYFNEQYGTNFISAMPTNLYGLNDNFDLKTSHVLPALIRKMHLGKCLQHGDFDSIRKDLKKYPIDSQNIRHLNEEEIVGLLSEVGIKSNFPTKLKPETKNLQRTTTVDVWGTGSPYREFLHANDLADACIFLMQNYNARDMQEFINVGTGKELRIVELAEMIKEIVGFRGEIRWDASKSDGTPRKLLSIEKINKLGWKAKINLHEGIKGVYEKYLESQLQLK</sequence>
<dbReference type="GO" id="GO:0070401">
    <property type="term" value="F:NADP+ binding"/>
    <property type="evidence" value="ECO:0007669"/>
    <property type="project" value="UniProtKB-UniRule"/>
</dbReference>
<feature type="domain" description="NAD-dependent epimerase/dehydratase" evidence="10">
    <location>
        <begin position="255"/>
        <end position="302"/>
    </location>
</feature>
<dbReference type="EMBL" id="LAQJ01000025">
    <property type="protein sequence ID" value="KKO21066.1"/>
    <property type="molecule type" value="Genomic_DNA"/>
</dbReference>
<evidence type="ECO:0000256" key="4">
    <source>
        <dbReference type="ARBA" id="ARBA00022857"/>
    </source>
</evidence>
<dbReference type="GO" id="GO:0042351">
    <property type="term" value="P:'de novo' GDP-L-fucose biosynthetic process"/>
    <property type="evidence" value="ECO:0007669"/>
    <property type="project" value="UniProtKB-UniRule"/>
</dbReference>
<dbReference type="GO" id="GO:0016853">
    <property type="term" value="F:isomerase activity"/>
    <property type="evidence" value="ECO:0007669"/>
    <property type="project" value="UniProtKB-KW"/>
</dbReference>
<dbReference type="SUPFAM" id="SSF51735">
    <property type="entry name" value="NAD(P)-binding Rossmann-fold domains"/>
    <property type="match status" value="1"/>
</dbReference>
<reference evidence="11 12" key="1">
    <citation type="journal article" date="2013" name="BMC Microbiol.">
        <title>Identification of the type II cytochrome c maturation pathway in anammox bacteria by comparative genomics.</title>
        <authorList>
            <person name="Ferousi C."/>
            <person name="Speth D.R."/>
            <person name="Reimann J."/>
            <person name="Op den Camp H.J."/>
            <person name="Allen J.W."/>
            <person name="Keltjens J.T."/>
            <person name="Jetten M.S."/>
        </authorList>
    </citation>
    <scope>NUCLEOTIDE SEQUENCE [LARGE SCALE GENOMIC DNA]</scope>
    <source>
        <strain evidence="11">RU1</strain>
    </source>
</reference>
<feature type="domain" description="NAD-dependent epimerase/dehydratase" evidence="10">
    <location>
        <begin position="13"/>
        <end position="206"/>
    </location>
</feature>
<dbReference type="InterPro" id="IPR036291">
    <property type="entry name" value="NAD(P)-bd_dom_sf"/>
</dbReference>
<protein>
    <recommendedName>
        <fullName evidence="3 9">GDP-L-fucose synthase</fullName>
        <ecNumber evidence="3 9">1.1.1.271</ecNumber>
    </recommendedName>
    <alternativeName>
        <fullName evidence="9">GDP-4-keto-6-deoxy-D-mannose-3,5-epimerase-4-reductase</fullName>
    </alternativeName>
</protein>
<dbReference type="AlphaFoldDB" id="A0A0M2V1P0"/>
<dbReference type="HAMAP" id="MF_00956">
    <property type="entry name" value="GDP_fucose_synth"/>
    <property type="match status" value="1"/>
</dbReference>
<evidence type="ECO:0000256" key="9">
    <source>
        <dbReference type="HAMAP-Rule" id="MF_00956"/>
    </source>
</evidence>
<feature type="binding site" evidence="9">
    <location>
        <position position="186"/>
    </location>
    <ligand>
        <name>NADP(+)</name>
        <dbReference type="ChEBI" id="CHEBI:58349"/>
    </ligand>
</feature>
<evidence type="ECO:0000256" key="6">
    <source>
        <dbReference type="ARBA" id="ARBA00023235"/>
    </source>
</evidence>
<evidence type="ECO:0000313" key="12">
    <source>
        <dbReference type="Proteomes" id="UP000034954"/>
    </source>
</evidence>
<comment type="pathway">
    <text evidence="1 9">Nucleotide-sugar biosynthesis; GDP-L-fucose biosynthesis via de novo pathway; GDP-L-fucose from GDP-alpha-D-mannose: step 2/2.</text>
</comment>
<feature type="binding site" evidence="9">
    <location>
        <position position="271"/>
    </location>
    <ligand>
        <name>substrate</name>
    </ligand>
</feature>
<feature type="binding site" evidence="9">
    <location>
        <position position="264"/>
    </location>
    <ligand>
        <name>substrate</name>
    </ligand>
</feature>
<comment type="function">
    <text evidence="9">Catalyzes the two-step NADP-dependent conversion of GDP-4-dehydro-6-deoxy-D-mannose to GDP-fucose, involving an epimerase and a reductase reaction.</text>
</comment>
<proteinExistence type="inferred from homology"/>
<feature type="site" description="Important for catalytic activity" evidence="9">
    <location>
        <position position="114"/>
    </location>
</feature>
<evidence type="ECO:0000313" key="11">
    <source>
        <dbReference type="EMBL" id="KKO21066.1"/>
    </source>
</evidence>
<dbReference type="UniPathway" id="UPA00128">
    <property type="reaction ID" value="UER00191"/>
</dbReference>
<accession>A0A0M2V1P0</accession>
<keyword evidence="6 9" id="KW-0413">Isomerase</keyword>
<keyword evidence="12" id="KW-1185">Reference proteome</keyword>
<dbReference type="InterPro" id="IPR001509">
    <property type="entry name" value="Epimerase_deHydtase"/>
</dbReference>
<feature type="binding site" evidence="9">
    <location>
        <begin position="17"/>
        <end position="23"/>
    </location>
    <ligand>
        <name>NADP(+)</name>
        <dbReference type="ChEBI" id="CHEBI:58349"/>
    </ligand>
</feature>
<dbReference type="GO" id="GO:0050577">
    <property type="term" value="F:GDP-L-fucose synthase activity"/>
    <property type="evidence" value="ECO:0007669"/>
    <property type="project" value="UniProtKB-UniRule"/>
</dbReference>
<dbReference type="EC" id="1.1.1.271" evidence="3 9"/>
<comment type="catalytic activity">
    <reaction evidence="8 9">
        <text>GDP-beta-L-fucose + NADP(+) = GDP-4-dehydro-alpha-D-rhamnose + NADPH + H(+)</text>
        <dbReference type="Rhea" id="RHEA:18885"/>
        <dbReference type="ChEBI" id="CHEBI:15378"/>
        <dbReference type="ChEBI" id="CHEBI:57273"/>
        <dbReference type="ChEBI" id="CHEBI:57783"/>
        <dbReference type="ChEBI" id="CHEBI:57964"/>
        <dbReference type="ChEBI" id="CHEBI:58349"/>
        <dbReference type="EC" id="1.1.1.271"/>
    </reaction>
</comment>
<name>A0A0M2V1P0_9BACT</name>
<dbReference type="Gene3D" id="3.40.50.720">
    <property type="entry name" value="NAD(P)-binding Rossmann-like Domain"/>
    <property type="match status" value="2"/>
</dbReference>
<comment type="caution">
    <text evidence="11">The sequence shown here is derived from an EMBL/GenBank/DDBJ whole genome shotgun (WGS) entry which is preliminary data.</text>
</comment>
<comment type="similarity">
    <text evidence="2 9">Belongs to the NAD(P)-dependent epimerase/dehydratase family. Fucose synthase subfamily.</text>
</comment>
<evidence type="ECO:0000259" key="10">
    <source>
        <dbReference type="Pfam" id="PF01370"/>
    </source>
</evidence>
<dbReference type="Proteomes" id="UP000034954">
    <property type="component" value="Unassembled WGS sequence"/>
</dbReference>
<keyword evidence="5 9" id="KW-0560">Oxidoreductase</keyword>
<keyword evidence="7 9" id="KW-0511">Multifunctional enzyme</keyword>
<dbReference type="InterPro" id="IPR028614">
    <property type="entry name" value="GDP_fucose/colitose_synth"/>
</dbReference>
<evidence type="ECO:0000256" key="8">
    <source>
        <dbReference type="ARBA" id="ARBA00051935"/>
    </source>
</evidence>
<evidence type="ECO:0000256" key="7">
    <source>
        <dbReference type="ARBA" id="ARBA00023268"/>
    </source>
</evidence>
<organism evidence="11 12">
    <name type="scientific">Candidatus Brocadia fulgida</name>
    <dbReference type="NCBI Taxonomy" id="380242"/>
    <lineage>
        <taxon>Bacteria</taxon>
        <taxon>Pseudomonadati</taxon>
        <taxon>Planctomycetota</taxon>
        <taxon>Candidatus Brocadiia</taxon>
        <taxon>Candidatus Brocadiales</taxon>
        <taxon>Candidatus Brocadiaceae</taxon>
        <taxon>Candidatus Brocadia</taxon>
    </lineage>
</organism>
<evidence type="ECO:0000256" key="1">
    <source>
        <dbReference type="ARBA" id="ARBA00004883"/>
    </source>
</evidence>
<dbReference type="Pfam" id="PF01370">
    <property type="entry name" value="Epimerase"/>
    <property type="match status" value="2"/>
</dbReference>
<feature type="binding site" evidence="9">
    <location>
        <position position="194"/>
    </location>
    <ligand>
        <name>substrate</name>
    </ligand>
</feature>
<feature type="binding site" evidence="9">
    <location>
        <begin position="170"/>
        <end position="173"/>
    </location>
    <ligand>
        <name>NADP(+)</name>
        <dbReference type="ChEBI" id="CHEBI:58349"/>
    </ligand>
</feature>
<dbReference type="PANTHER" id="PTHR43238">
    <property type="entry name" value="GDP-L-FUCOSE SYNTHASE"/>
    <property type="match status" value="1"/>
</dbReference>
<evidence type="ECO:0000256" key="5">
    <source>
        <dbReference type="ARBA" id="ARBA00023002"/>
    </source>
</evidence>
<feature type="binding site" evidence="9">
    <location>
        <position position="334"/>
    </location>
    <ligand>
        <name>substrate</name>
    </ligand>
</feature>
<feature type="active site" description="Proton donor/acceptor" evidence="9">
    <location>
        <position position="143"/>
    </location>
</feature>
<evidence type="ECO:0000256" key="2">
    <source>
        <dbReference type="ARBA" id="ARBA00005959"/>
    </source>
</evidence>
<dbReference type="PATRIC" id="fig|380242.3.peg.247"/>
<dbReference type="FunFam" id="3.40.50.720:FF:000101">
    <property type="entry name" value="GDP-L-fucose synthase"/>
    <property type="match status" value="1"/>
</dbReference>
<feature type="binding site" evidence="9">
    <location>
        <position position="147"/>
    </location>
    <ligand>
        <name>NADP(+)</name>
        <dbReference type="ChEBI" id="CHEBI:58349"/>
    </ligand>
</feature>
<dbReference type="PANTHER" id="PTHR43238:SF1">
    <property type="entry name" value="GDP-L-FUCOSE SYNTHASE"/>
    <property type="match status" value="1"/>
</dbReference>
<feature type="binding site" evidence="9">
    <location>
        <begin position="112"/>
        <end position="115"/>
    </location>
    <ligand>
        <name>NADP(+)</name>
        <dbReference type="ChEBI" id="CHEBI:58349"/>
    </ligand>
</feature>
<evidence type="ECO:0000256" key="3">
    <source>
        <dbReference type="ARBA" id="ARBA00012371"/>
    </source>
</evidence>
<gene>
    <name evidence="11" type="primary">wcaG</name>
    <name evidence="9" type="synonym">fcl</name>
    <name evidence="11" type="ORF">BROFUL_00203</name>
</gene>